<evidence type="ECO:0000313" key="2">
    <source>
        <dbReference type="Proteomes" id="UP001055879"/>
    </source>
</evidence>
<sequence length="168" mass="18732">METSIPLSFVEVYYGGAPVAVPFKWESQPGTPRVRIRETALPPLTPPPSVLFNSLKPPSNKNPKLKRGLLRRLTATSKSRSSSSSQSTGSFPPRSYSESSSLPLYAPVSCTQSRGKSFEGDRKSQPVEQTEMARYKLCCSEKKNDNKRILLLQEIPHAIDMRLISNFM</sequence>
<dbReference type="EMBL" id="CM042060">
    <property type="protein sequence ID" value="KAI3678569.1"/>
    <property type="molecule type" value="Genomic_DNA"/>
</dbReference>
<organism evidence="1 2">
    <name type="scientific">Arctium lappa</name>
    <name type="common">Greater burdock</name>
    <name type="synonym">Lappa major</name>
    <dbReference type="NCBI Taxonomy" id="4217"/>
    <lineage>
        <taxon>Eukaryota</taxon>
        <taxon>Viridiplantae</taxon>
        <taxon>Streptophyta</taxon>
        <taxon>Embryophyta</taxon>
        <taxon>Tracheophyta</taxon>
        <taxon>Spermatophyta</taxon>
        <taxon>Magnoliopsida</taxon>
        <taxon>eudicotyledons</taxon>
        <taxon>Gunneridae</taxon>
        <taxon>Pentapetalae</taxon>
        <taxon>asterids</taxon>
        <taxon>campanulids</taxon>
        <taxon>Asterales</taxon>
        <taxon>Asteraceae</taxon>
        <taxon>Carduoideae</taxon>
        <taxon>Cardueae</taxon>
        <taxon>Arctiinae</taxon>
        <taxon>Arctium</taxon>
    </lineage>
</organism>
<reference evidence="1 2" key="2">
    <citation type="journal article" date="2022" name="Mol. Ecol. Resour.">
        <title>The genomes of chicory, endive, great burdock and yacon provide insights into Asteraceae paleo-polyploidization history and plant inulin production.</title>
        <authorList>
            <person name="Fan W."/>
            <person name="Wang S."/>
            <person name="Wang H."/>
            <person name="Wang A."/>
            <person name="Jiang F."/>
            <person name="Liu H."/>
            <person name="Zhao H."/>
            <person name="Xu D."/>
            <person name="Zhang Y."/>
        </authorList>
    </citation>
    <scope>NUCLEOTIDE SEQUENCE [LARGE SCALE GENOMIC DNA]</scope>
    <source>
        <strain evidence="2">cv. Niubang</strain>
    </source>
</reference>
<gene>
    <name evidence="1" type="ORF">L6452_37865</name>
</gene>
<keyword evidence="2" id="KW-1185">Reference proteome</keyword>
<name>A0ACB8Y8B1_ARCLA</name>
<evidence type="ECO:0000313" key="1">
    <source>
        <dbReference type="EMBL" id="KAI3678569.1"/>
    </source>
</evidence>
<proteinExistence type="predicted"/>
<accession>A0ACB8Y8B1</accession>
<reference evidence="2" key="1">
    <citation type="journal article" date="2022" name="Mol. Ecol. Resour.">
        <title>The genomes of chicory, endive, great burdock and yacon provide insights into Asteraceae palaeo-polyploidization history and plant inulin production.</title>
        <authorList>
            <person name="Fan W."/>
            <person name="Wang S."/>
            <person name="Wang H."/>
            <person name="Wang A."/>
            <person name="Jiang F."/>
            <person name="Liu H."/>
            <person name="Zhao H."/>
            <person name="Xu D."/>
            <person name="Zhang Y."/>
        </authorList>
    </citation>
    <scope>NUCLEOTIDE SEQUENCE [LARGE SCALE GENOMIC DNA]</scope>
    <source>
        <strain evidence="2">cv. Niubang</strain>
    </source>
</reference>
<dbReference type="Proteomes" id="UP001055879">
    <property type="component" value="Linkage Group LG14"/>
</dbReference>
<comment type="caution">
    <text evidence="1">The sequence shown here is derived from an EMBL/GenBank/DDBJ whole genome shotgun (WGS) entry which is preliminary data.</text>
</comment>
<protein>
    <submittedName>
        <fullName evidence="1">Uncharacterized protein</fullName>
    </submittedName>
</protein>